<evidence type="ECO:0000256" key="6">
    <source>
        <dbReference type="ARBA" id="ARBA00022801"/>
    </source>
</evidence>
<evidence type="ECO:0000256" key="4">
    <source>
        <dbReference type="ARBA" id="ARBA00022670"/>
    </source>
</evidence>
<dbReference type="PANTHER" id="PTHR31286:SF180">
    <property type="entry name" value="OS10G0362600 PROTEIN"/>
    <property type="match status" value="1"/>
</dbReference>
<keyword evidence="7" id="KW-0788">Thiol protease</keyword>
<feature type="domain" description="DUF4283" evidence="10">
    <location>
        <begin position="67"/>
        <end position="148"/>
    </location>
</feature>
<dbReference type="Pfam" id="PF14533">
    <property type="entry name" value="USP7_C2"/>
    <property type="match status" value="1"/>
</dbReference>
<dbReference type="InterPro" id="IPR029346">
    <property type="entry name" value="USP_C"/>
</dbReference>
<comment type="catalytic activity">
    <reaction evidence="1">
        <text>Thiol-dependent hydrolysis of ester, thioester, amide, peptide and isopeptide bonds formed by the C-terminal Gly of ubiquitin (a 76-residue protein attached to proteins as an intracellular targeting signal).</text>
        <dbReference type="EC" id="3.4.19.12"/>
    </reaction>
</comment>
<dbReference type="PANTHER" id="PTHR31286">
    <property type="entry name" value="GLYCINE-RICH CELL WALL STRUCTURAL PROTEIN 1.8-LIKE"/>
    <property type="match status" value="1"/>
</dbReference>
<sequence length="831" mass="97126">MLSQHTEPREPVQVDALLNGTQPMEGDGSSNMAKKRRIVEVVDENLQLEHVKPFINNVSLVNKTGPQWSRVLCGSFTVEEQEPDFSYFNDRIRNLWKAHDIEIEYIMKKLKGFYIFIFNTDEGMLDALEKGPWTIDDVQIVLKRWGPGHFLDKHKEDKKNPVWIRMYDMPCGLWKLDVVKIMSSMFGIPIGVDVHTRHICEIGSHTAEYARVLVDVDTTRDLVDAISVSFPNSNGYLLSDLRIEYPISRCSFSKAFDHTDRNCVGAKDKANKLNEMHLKKEQQDTIIKVAVAHDQDLVEQIGKDIYFDLVDHNKVWSFCVEKQMPFNKVKEEVARAFGVPVECQRFWTWAKRQNHTYRPYRPLTRLEETKSVGELRVAYNKIGNAEAELNLFLETTVIGPDSRLLPPPHISKEDILVFFKLYDPDTLQLRYVGRLFVRSSETPTEIISKLNEMVGFSPDEEIELYEEIKFDKYQELEFGSCVMCERLDKRSSFRSSQIRDGDIICFQKLSQIEYKYADVPSFLEHVKNRQVVRFRSLDRPNEDAFILELSKLHTYDDVADRVAKQLDAADTSKIRFTRHNYYFKKPESNPIQYRFQGHLPDMLRHYIQDYGIMYYEVLNTSLPELQHMKTLRVAFYDATTTKEELAIHNISLPKQSTVEDVLTEIKKTVKTDAELRLLQLRSNMIYKVLTPAATIEGIDDKYWTLLRAEKIPEEEKDMGTRDRRIHVYHFTREADQEVQNFGQPFFLVIRVNETLAAVKVRIQHKLQVPDEEFSKWKFAFVYLSNVKYLQDSDIVSHPFLRTRDNDLLLPPYLGLEHTRNTNRLQQLGCLN</sequence>
<dbReference type="EMBL" id="OX465078">
    <property type="protein sequence ID" value="CAI9272804.1"/>
    <property type="molecule type" value="Genomic_DNA"/>
</dbReference>
<keyword evidence="13" id="KW-1185">Reference proteome</keyword>
<dbReference type="GO" id="GO:0005634">
    <property type="term" value="C:nucleus"/>
    <property type="evidence" value="ECO:0007669"/>
    <property type="project" value="UniProtKB-ARBA"/>
</dbReference>
<dbReference type="Proteomes" id="UP001177003">
    <property type="component" value="Chromosome 2"/>
</dbReference>
<proteinExistence type="inferred from homology"/>
<feature type="compositionally biased region" description="Basic and acidic residues" evidence="8">
    <location>
        <begin position="1"/>
        <end position="12"/>
    </location>
</feature>
<accession>A0AA35YF58</accession>
<dbReference type="InterPro" id="IPR025558">
    <property type="entry name" value="DUF4283"/>
</dbReference>
<dbReference type="Gene3D" id="3.10.20.90">
    <property type="entry name" value="Phosphatidylinositol 3-kinase Catalytic Subunit, Chain A, domain 1"/>
    <property type="match status" value="2"/>
</dbReference>
<evidence type="ECO:0000259" key="9">
    <source>
        <dbReference type="Pfam" id="PF12436"/>
    </source>
</evidence>
<keyword evidence="6" id="KW-0378">Hydrolase</keyword>
<dbReference type="EC" id="3.4.19.12" evidence="3"/>
<dbReference type="Pfam" id="PF14111">
    <property type="entry name" value="DUF4283"/>
    <property type="match status" value="1"/>
</dbReference>
<evidence type="ECO:0000256" key="8">
    <source>
        <dbReference type="SAM" id="MobiDB-lite"/>
    </source>
</evidence>
<dbReference type="AlphaFoldDB" id="A0AA35YF58"/>
<feature type="domain" description="Ubiquitin carboxyl-terminal hydrolase C-terminal" evidence="11">
    <location>
        <begin position="613"/>
        <end position="819"/>
    </location>
</feature>
<evidence type="ECO:0000259" key="11">
    <source>
        <dbReference type="Pfam" id="PF14533"/>
    </source>
</evidence>
<dbReference type="InterPro" id="IPR024729">
    <property type="entry name" value="USP7_ICP0-binding_dom"/>
</dbReference>
<keyword evidence="4" id="KW-0645">Protease</keyword>
<evidence type="ECO:0000313" key="12">
    <source>
        <dbReference type="EMBL" id="CAI9272804.1"/>
    </source>
</evidence>
<gene>
    <name evidence="12" type="ORF">LSALG_LOCUS12991</name>
</gene>
<evidence type="ECO:0000313" key="13">
    <source>
        <dbReference type="Proteomes" id="UP001177003"/>
    </source>
</evidence>
<evidence type="ECO:0000256" key="3">
    <source>
        <dbReference type="ARBA" id="ARBA00012759"/>
    </source>
</evidence>
<dbReference type="InterPro" id="IPR040256">
    <property type="entry name" value="At4g02000-like"/>
</dbReference>
<dbReference type="Pfam" id="PF12436">
    <property type="entry name" value="USP7_ICP0_bdg"/>
    <property type="match status" value="1"/>
</dbReference>
<evidence type="ECO:0000256" key="2">
    <source>
        <dbReference type="ARBA" id="ARBA00009085"/>
    </source>
</evidence>
<feature type="region of interest" description="Disordered" evidence="8">
    <location>
        <begin position="1"/>
        <end position="30"/>
    </location>
</feature>
<evidence type="ECO:0000256" key="5">
    <source>
        <dbReference type="ARBA" id="ARBA00022786"/>
    </source>
</evidence>
<name>A0AA35YF58_LACSI</name>
<dbReference type="FunFam" id="3.10.20.90:FF:000050">
    <property type="entry name" value="Ubiquitin carboxyl-terminal hydrolase 13"/>
    <property type="match status" value="1"/>
</dbReference>
<evidence type="ECO:0000259" key="10">
    <source>
        <dbReference type="Pfam" id="PF14111"/>
    </source>
</evidence>
<evidence type="ECO:0000256" key="7">
    <source>
        <dbReference type="ARBA" id="ARBA00022807"/>
    </source>
</evidence>
<keyword evidence="5" id="KW-0833">Ubl conjugation pathway</keyword>
<dbReference type="GO" id="GO:0004843">
    <property type="term" value="F:cysteine-type deubiquitinase activity"/>
    <property type="evidence" value="ECO:0007669"/>
    <property type="project" value="UniProtKB-EC"/>
</dbReference>
<reference evidence="12" key="1">
    <citation type="submission" date="2023-04" db="EMBL/GenBank/DDBJ databases">
        <authorList>
            <person name="Vijverberg K."/>
            <person name="Xiong W."/>
            <person name="Schranz E."/>
        </authorList>
    </citation>
    <scope>NUCLEOTIDE SEQUENCE</scope>
</reference>
<dbReference type="GO" id="GO:0006508">
    <property type="term" value="P:proteolysis"/>
    <property type="evidence" value="ECO:0007669"/>
    <property type="project" value="UniProtKB-KW"/>
</dbReference>
<comment type="similarity">
    <text evidence="2">Belongs to the peptidase C19 family.</text>
</comment>
<organism evidence="12 13">
    <name type="scientific">Lactuca saligna</name>
    <name type="common">Willowleaf lettuce</name>
    <dbReference type="NCBI Taxonomy" id="75948"/>
    <lineage>
        <taxon>Eukaryota</taxon>
        <taxon>Viridiplantae</taxon>
        <taxon>Streptophyta</taxon>
        <taxon>Embryophyta</taxon>
        <taxon>Tracheophyta</taxon>
        <taxon>Spermatophyta</taxon>
        <taxon>Magnoliopsida</taxon>
        <taxon>eudicotyledons</taxon>
        <taxon>Gunneridae</taxon>
        <taxon>Pentapetalae</taxon>
        <taxon>asterids</taxon>
        <taxon>campanulids</taxon>
        <taxon>Asterales</taxon>
        <taxon>Asteraceae</taxon>
        <taxon>Cichorioideae</taxon>
        <taxon>Cichorieae</taxon>
        <taxon>Lactucinae</taxon>
        <taxon>Lactuca</taxon>
    </lineage>
</organism>
<evidence type="ECO:0000256" key="1">
    <source>
        <dbReference type="ARBA" id="ARBA00000707"/>
    </source>
</evidence>
<feature type="domain" description="Ubiquitin carboxyl-terminal hydrolase 7 ICP0-binding" evidence="9">
    <location>
        <begin position="344"/>
        <end position="603"/>
    </location>
</feature>
<protein>
    <recommendedName>
        <fullName evidence="3">ubiquitinyl hydrolase 1</fullName>
        <ecNumber evidence="3">3.4.19.12</ecNumber>
    </recommendedName>
</protein>